<proteinExistence type="predicted"/>
<feature type="domain" description="DUF4461" evidence="1">
    <location>
        <begin position="89"/>
        <end position="314"/>
    </location>
</feature>
<dbReference type="AlphaFoldDB" id="A0A4D9CX71"/>
<evidence type="ECO:0000313" key="3">
    <source>
        <dbReference type="Proteomes" id="UP000355283"/>
    </source>
</evidence>
<protein>
    <recommendedName>
        <fullName evidence="1">DUF4461 domain-containing protein</fullName>
    </recommendedName>
</protein>
<gene>
    <name evidence="2" type="ORF">NSK_004672</name>
</gene>
<dbReference type="EMBL" id="SDOX01000021">
    <property type="protein sequence ID" value="TFJ83566.1"/>
    <property type="molecule type" value="Genomic_DNA"/>
</dbReference>
<dbReference type="Proteomes" id="UP000355283">
    <property type="component" value="Unassembled WGS sequence"/>
</dbReference>
<dbReference type="Pfam" id="PF14688">
    <property type="entry name" value="DUF4461"/>
    <property type="match status" value="1"/>
</dbReference>
<evidence type="ECO:0000313" key="2">
    <source>
        <dbReference type="EMBL" id="TFJ83566.1"/>
    </source>
</evidence>
<name>A0A4D9CX71_9STRA</name>
<dbReference type="OrthoDB" id="10296623at2759"/>
<evidence type="ECO:0000259" key="1">
    <source>
        <dbReference type="Pfam" id="PF14688"/>
    </source>
</evidence>
<sequence length="326" mass="35859">MEATGARICAKWGFESVQLHSDWAAEHLALTLWRLEAALEEYGNDAFRVTRFAGFDLVLTPSRSPSLSGGHPYLQSFGEEGIVKAAAKEGRLNLSPSDTPLHWIELLRQVGVQDVREAKGWRKEEANLVAAFQSYVLPDAHLERGCTCSRSQYIAWLQSLGGGGESGLGGRKESMELIRPWEHLRMRVESDIRPSVLECGVLQVDHARLPSKRAVLELAARLGPAAAEARATFKSESRLLREVEAVCVSSAGLGLKGVRKESGVSTVEMVGCLERLLALPVGDRTREGLKGLDVVVGKTYGITREGSVLLPWNWVTRGETRWERSC</sequence>
<reference evidence="2 3" key="1">
    <citation type="submission" date="2019-01" db="EMBL/GenBank/DDBJ databases">
        <title>Nuclear Genome Assembly of the Microalgal Biofuel strain Nannochloropsis salina CCMP1776.</title>
        <authorList>
            <person name="Hovde B."/>
        </authorList>
    </citation>
    <scope>NUCLEOTIDE SEQUENCE [LARGE SCALE GENOMIC DNA]</scope>
    <source>
        <strain evidence="2 3">CCMP1776</strain>
    </source>
</reference>
<organism evidence="2 3">
    <name type="scientific">Nannochloropsis salina CCMP1776</name>
    <dbReference type="NCBI Taxonomy" id="1027361"/>
    <lineage>
        <taxon>Eukaryota</taxon>
        <taxon>Sar</taxon>
        <taxon>Stramenopiles</taxon>
        <taxon>Ochrophyta</taxon>
        <taxon>Eustigmatophyceae</taxon>
        <taxon>Eustigmatales</taxon>
        <taxon>Monodopsidaceae</taxon>
        <taxon>Microchloropsis</taxon>
        <taxon>Microchloropsis salina</taxon>
    </lineage>
</organism>
<comment type="caution">
    <text evidence="2">The sequence shown here is derived from an EMBL/GenBank/DDBJ whole genome shotgun (WGS) entry which is preliminary data.</text>
</comment>
<keyword evidence="3" id="KW-1185">Reference proteome</keyword>
<accession>A0A4D9CX71</accession>
<dbReference type="InterPro" id="IPR027989">
    <property type="entry name" value="DUF4461"/>
</dbReference>